<comment type="subcellular location">
    <subcellularLocation>
        <location evidence="1">Mitochondrion</location>
    </subcellularLocation>
</comment>
<dbReference type="STRING" id="7102.A0A2A4J1Q4"/>
<dbReference type="PANTHER" id="PTHR21338">
    <property type="entry name" value="MITOCHONDRIAL RIBOSOMAL PROTEIN L41"/>
    <property type="match status" value="1"/>
</dbReference>
<comment type="caution">
    <text evidence="8">The sequence shown here is derived from an EMBL/GenBank/DDBJ whole genome shotgun (WGS) entry which is preliminary data.</text>
</comment>
<reference evidence="8" key="1">
    <citation type="submission" date="2017-09" db="EMBL/GenBank/DDBJ databases">
        <title>Contemporary evolution of a Lepidopteran species, Heliothis virescens, in response to modern agricultural practices.</title>
        <authorList>
            <person name="Fritz M.L."/>
            <person name="Deyonke A.M."/>
            <person name="Papanicolaou A."/>
            <person name="Micinski S."/>
            <person name="Westbrook J."/>
            <person name="Gould F."/>
        </authorList>
    </citation>
    <scope>NUCLEOTIDE SEQUENCE [LARGE SCALE GENOMIC DNA]</scope>
    <source>
        <strain evidence="8">HvINT-</strain>
        <tissue evidence="8">Whole body</tissue>
    </source>
</reference>
<feature type="compositionally biased region" description="Basic and acidic residues" evidence="7">
    <location>
        <begin position="142"/>
        <end position="152"/>
    </location>
</feature>
<name>A0A2A4J1Q4_HELVI</name>
<evidence type="ECO:0000256" key="3">
    <source>
        <dbReference type="ARBA" id="ARBA00022946"/>
    </source>
</evidence>
<evidence type="ECO:0000256" key="1">
    <source>
        <dbReference type="ARBA" id="ARBA00004173"/>
    </source>
</evidence>
<dbReference type="Pfam" id="PF09809">
    <property type="entry name" value="MRP-L27"/>
    <property type="match status" value="1"/>
</dbReference>
<evidence type="ECO:0000256" key="6">
    <source>
        <dbReference type="ARBA" id="ARBA00023274"/>
    </source>
</evidence>
<evidence type="ECO:0000256" key="2">
    <source>
        <dbReference type="ARBA" id="ARBA00010152"/>
    </source>
</evidence>
<evidence type="ECO:0000313" key="8">
    <source>
        <dbReference type="EMBL" id="PCG66005.1"/>
    </source>
</evidence>
<dbReference type="AlphaFoldDB" id="A0A2A4J1Q4"/>
<comment type="similarity">
    <text evidence="2">Belongs to the mitochondrion-specific ribosomal protein mL41 family.</text>
</comment>
<evidence type="ECO:0000256" key="5">
    <source>
        <dbReference type="ARBA" id="ARBA00023128"/>
    </source>
</evidence>
<evidence type="ECO:0008006" key="9">
    <source>
        <dbReference type="Google" id="ProtNLM"/>
    </source>
</evidence>
<keyword evidence="4" id="KW-0689">Ribosomal protein</keyword>
<dbReference type="GO" id="GO:0006412">
    <property type="term" value="P:translation"/>
    <property type="evidence" value="ECO:0007669"/>
    <property type="project" value="TreeGrafter"/>
</dbReference>
<keyword evidence="5" id="KW-0496">Mitochondrion</keyword>
<dbReference type="GO" id="GO:0003735">
    <property type="term" value="F:structural constituent of ribosome"/>
    <property type="evidence" value="ECO:0007669"/>
    <property type="project" value="InterPro"/>
</dbReference>
<evidence type="ECO:0000256" key="4">
    <source>
        <dbReference type="ARBA" id="ARBA00022980"/>
    </source>
</evidence>
<evidence type="ECO:0000256" key="7">
    <source>
        <dbReference type="SAM" id="MobiDB-lite"/>
    </source>
</evidence>
<keyword evidence="3" id="KW-0809">Transit peptide</keyword>
<dbReference type="InterPro" id="IPR019189">
    <property type="entry name" value="Ribosomal_mL41"/>
</dbReference>
<dbReference type="PANTHER" id="PTHR21338:SF0">
    <property type="entry name" value="LARGE RIBOSOMAL SUBUNIT PROTEIN ML41"/>
    <property type="match status" value="1"/>
</dbReference>
<organism evidence="8">
    <name type="scientific">Heliothis virescens</name>
    <name type="common">Tobacco budworm moth</name>
    <dbReference type="NCBI Taxonomy" id="7102"/>
    <lineage>
        <taxon>Eukaryota</taxon>
        <taxon>Metazoa</taxon>
        <taxon>Ecdysozoa</taxon>
        <taxon>Arthropoda</taxon>
        <taxon>Hexapoda</taxon>
        <taxon>Insecta</taxon>
        <taxon>Pterygota</taxon>
        <taxon>Neoptera</taxon>
        <taxon>Endopterygota</taxon>
        <taxon>Lepidoptera</taxon>
        <taxon>Glossata</taxon>
        <taxon>Ditrysia</taxon>
        <taxon>Noctuoidea</taxon>
        <taxon>Noctuidae</taxon>
        <taxon>Heliothinae</taxon>
        <taxon>Heliothis</taxon>
    </lineage>
</organism>
<gene>
    <name evidence="8" type="ORF">B5V51_8327</name>
</gene>
<dbReference type="GO" id="GO:0005762">
    <property type="term" value="C:mitochondrial large ribosomal subunit"/>
    <property type="evidence" value="ECO:0007669"/>
    <property type="project" value="InterPro"/>
</dbReference>
<keyword evidence="6" id="KW-0687">Ribonucleoprotein</keyword>
<accession>A0A2A4J1Q4</accession>
<feature type="region of interest" description="Disordered" evidence="7">
    <location>
        <begin position="131"/>
        <end position="162"/>
    </location>
</feature>
<dbReference type="EMBL" id="NWSH01003639">
    <property type="protein sequence ID" value="PCG66005.1"/>
    <property type="molecule type" value="Genomic_DNA"/>
</dbReference>
<sequence>MSKITNLINFISKRSISLSAPREGKRNFRKFVIANKRGSRIHRKQQMTENRQLEVDKRGVRDVGYELNGRFVTVPEMIPEIIVPDLKDFELKPYVSYKAVDVIQSEFTPQQLFDAVYSKKIVTDFKAGKLDEDGFPLEPSEEEKLQPDEAVRRAKSTGSDIF</sequence>
<protein>
    <recommendedName>
        <fullName evidence="9">39S ribosomal protein L41, mitochondrial</fullName>
    </recommendedName>
</protein>
<proteinExistence type="inferred from homology"/>